<dbReference type="AlphaFoldDB" id="A0A7J9L6P0"/>
<protein>
    <submittedName>
        <fullName evidence="1">Uncharacterized protein</fullName>
    </submittedName>
</protein>
<dbReference type="OrthoDB" id="990032at2759"/>
<name>A0A7J9L6P0_GOSSC</name>
<comment type="caution">
    <text evidence="1">The sequence shown here is derived from an EMBL/GenBank/DDBJ whole genome shotgun (WGS) entry which is preliminary data.</text>
</comment>
<evidence type="ECO:0000313" key="2">
    <source>
        <dbReference type="Proteomes" id="UP000593576"/>
    </source>
</evidence>
<organism evidence="1 2">
    <name type="scientific">Gossypium schwendimanii</name>
    <name type="common">Cotton</name>
    <dbReference type="NCBI Taxonomy" id="34291"/>
    <lineage>
        <taxon>Eukaryota</taxon>
        <taxon>Viridiplantae</taxon>
        <taxon>Streptophyta</taxon>
        <taxon>Embryophyta</taxon>
        <taxon>Tracheophyta</taxon>
        <taxon>Spermatophyta</taxon>
        <taxon>Magnoliopsida</taxon>
        <taxon>eudicotyledons</taxon>
        <taxon>Gunneridae</taxon>
        <taxon>Pentapetalae</taxon>
        <taxon>rosids</taxon>
        <taxon>malvids</taxon>
        <taxon>Malvales</taxon>
        <taxon>Malvaceae</taxon>
        <taxon>Malvoideae</taxon>
        <taxon>Gossypium</taxon>
    </lineage>
</organism>
<sequence>MKYHPKRFSIKVTTIEKAKNLESLAIDELIGSLQTLDMNLEGAKRTKKKGDRNNAFQMSEGVPSFENATIEKL</sequence>
<accession>A0A7J9L6P0</accession>
<evidence type="ECO:0000313" key="1">
    <source>
        <dbReference type="EMBL" id="MBA0854482.1"/>
    </source>
</evidence>
<dbReference type="Proteomes" id="UP000593576">
    <property type="component" value="Unassembled WGS sequence"/>
</dbReference>
<dbReference type="EMBL" id="JABFAF010000005">
    <property type="protein sequence ID" value="MBA0854482.1"/>
    <property type="molecule type" value="Genomic_DNA"/>
</dbReference>
<keyword evidence="2" id="KW-1185">Reference proteome</keyword>
<reference evidence="1 2" key="1">
    <citation type="journal article" date="2019" name="Genome Biol. Evol.">
        <title>Insights into the evolution of the New World diploid cottons (Gossypium, subgenus Houzingenia) based on genome sequencing.</title>
        <authorList>
            <person name="Grover C.E."/>
            <person name="Arick M.A. 2nd"/>
            <person name="Thrash A."/>
            <person name="Conover J.L."/>
            <person name="Sanders W.S."/>
            <person name="Peterson D.G."/>
            <person name="Frelichowski J.E."/>
            <person name="Scheffler J.A."/>
            <person name="Scheffler B.E."/>
            <person name="Wendel J.F."/>
        </authorList>
    </citation>
    <scope>NUCLEOTIDE SEQUENCE [LARGE SCALE GENOMIC DNA]</scope>
    <source>
        <strain evidence="1">1</strain>
        <tissue evidence="1">Leaf</tissue>
    </source>
</reference>
<proteinExistence type="predicted"/>
<gene>
    <name evidence="1" type="ORF">Goshw_000530</name>
</gene>